<protein>
    <recommendedName>
        <fullName evidence="6">Pseudouridylate synthase RPUSD4, mitochondrial</fullName>
    </recommendedName>
    <alternativeName>
        <fullName evidence="7">RNA pseudouridylate synthase domain-containing protein 4</fullName>
    </alternativeName>
</protein>
<dbReference type="Pfam" id="PF00849">
    <property type="entry name" value="PseudoU_synth_2"/>
    <property type="match status" value="1"/>
</dbReference>
<evidence type="ECO:0000313" key="9">
    <source>
        <dbReference type="EMBL" id="KAL3071417.1"/>
    </source>
</evidence>
<evidence type="ECO:0000256" key="1">
    <source>
        <dbReference type="ARBA" id="ARBA00001166"/>
    </source>
</evidence>
<dbReference type="EMBL" id="JBICCN010000391">
    <property type="protein sequence ID" value="KAL3071417.1"/>
    <property type="molecule type" value="Genomic_DNA"/>
</dbReference>
<feature type="domain" description="Pseudouridine synthase RsuA/RluA-like" evidence="8">
    <location>
        <begin position="164"/>
        <end position="323"/>
    </location>
</feature>
<evidence type="ECO:0000313" key="10">
    <source>
        <dbReference type="Proteomes" id="UP001620645"/>
    </source>
</evidence>
<evidence type="ECO:0000256" key="4">
    <source>
        <dbReference type="ARBA" id="ARBA00023235"/>
    </source>
</evidence>
<dbReference type="PANTHER" id="PTHR21600:SF83">
    <property type="entry name" value="PSEUDOURIDYLATE SYNTHASE RPUSD4, MITOCHONDRIAL"/>
    <property type="match status" value="1"/>
</dbReference>
<dbReference type="InterPro" id="IPR050188">
    <property type="entry name" value="RluA_PseudoU_synthase"/>
</dbReference>
<keyword evidence="10" id="KW-1185">Reference proteome</keyword>
<organism evidence="9 10">
    <name type="scientific">Heterodera schachtii</name>
    <name type="common">Sugarbeet cyst nematode worm</name>
    <name type="synonym">Tylenchus schachtii</name>
    <dbReference type="NCBI Taxonomy" id="97005"/>
    <lineage>
        <taxon>Eukaryota</taxon>
        <taxon>Metazoa</taxon>
        <taxon>Ecdysozoa</taxon>
        <taxon>Nematoda</taxon>
        <taxon>Chromadorea</taxon>
        <taxon>Rhabditida</taxon>
        <taxon>Tylenchina</taxon>
        <taxon>Tylenchomorpha</taxon>
        <taxon>Tylenchoidea</taxon>
        <taxon>Heteroderidae</taxon>
        <taxon>Heteroderinae</taxon>
        <taxon>Heterodera</taxon>
    </lineage>
</organism>
<dbReference type="GO" id="GO:0016853">
    <property type="term" value="F:isomerase activity"/>
    <property type="evidence" value="ECO:0007669"/>
    <property type="project" value="UniProtKB-KW"/>
</dbReference>
<reference evidence="9 10" key="1">
    <citation type="submission" date="2024-10" db="EMBL/GenBank/DDBJ databases">
        <authorList>
            <person name="Kim D."/>
        </authorList>
    </citation>
    <scope>NUCLEOTIDE SEQUENCE [LARGE SCALE GENOMIC DNA]</scope>
    <source>
        <strain evidence="9">Taebaek</strain>
    </source>
</reference>
<dbReference type="InterPro" id="IPR020103">
    <property type="entry name" value="PsdUridine_synth_cat_dom_sf"/>
</dbReference>
<comment type="caution">
    <text evidence="9">The sequence shown here is derived from an EMBL/GenBank/DDBJ whole genome shotgun (WGS) entry which is preliminary data.</text>
</comment>
<evidence type="ECO:0000256" key="3">
    <source>
        <dbReference type="ARBA" id="ARBA00010876"/>
    </source>
</evidence>
<keyword evidence="4" id="KW-0413">Isomerase</keyword>
<comment type="catalytic activity">
    <reaction evidence="1">
        <text>a uridine in mRNA = a pseudouridine in mRNA</text>
        <dbReference type="Rhea" id="RHEA:56644"/>
        <dbReference type="Rhea" id="RHEA-COMP:14658"/>
        <dbReference type="Rhea" id="RHEA-COMP:14659"/>
        <dbReference type="ChEBI" id="CHEBI:65314"/>
        <dbReference type="ChEBI" id="CHEBI:65315"/>
    </reaction>
</comment>
<comment type="catalytic activity">
    <reaction evidence="2">
        <text>uridine in 5S rRNA = pseudouridine in 5S rRNA</text>
        <dbReference type="Rhea" id="RHEA:47036"/>
        <dbReference type="Rhea" id="RHEA-COMP:11730"/>
        <dbReference type="Rhea" id="RHEA-COMP:11731"/>
        <dbReference type="ChEBI" id="CHEBI:65314"/>
        <dbReference type="ChEBI" id="CHEBI:65315"/>
    </reaction>
</comment>
<evidence type="ECO:0000259" key="8">
    <source>
        <dbReference type="Pfam" id="PF00849"/>
    </source>
</evidence>
<dbReference type="Proteomes" id="UP001620645">
    <property type="component" value="Unassembled WGS sequence"/>
</dbReference>
<dbReference type="InterPro" id="IPR006145">
    <property type="entry name" value="PsdUridine_synth_RsuA/RluA"/>
</dbReference>
<evidence type="ECO:0000256" key="6">
    <source>
        <dbReference type="ARBA" id="ARBA00039953"/>
    </source>
</evidence>
<evidence type="ECO:0000256" key="5">
    <source>
        <dbReference type="ARBA" id="ARBA00036943"/>
    </source>
</evidence>
<accession>A0ABD2I0R5</accession>
<comment type="similarity">
    <text evidence="3">Belongs to the pseudouridine synthase RluA family.</text>
</comment>
<evidence type="ECO:0000256" key="7">
    <source>
        <dbReference type="ARBA" id="ARBA00041563"/>
    </source>
</evidence>
<name>A0ABD2I0R5_HETSC</name>
<sequence length="417" mass="47338">MATEDDFFGIKTLDSMPLPQFYQQRAKVPKSAFKRRGQSGGRDAEADVFEAHFFPELSEKGEQEKMDEKNGADVDAQTFIEEQFFPRSFQRQQQQMMPPLDSPPITTPEIGTADDAGELFELVDQSDGTSGIKQLWALVDPIWKFGRAELIDYMAKRVIYETDDLIALDKPFQMAFSSGPDEQPQLDRILQDLKKHIAPKIDRLFLVSSLDKNCSGVIVFAKSQAKQLEIKAQLQNDALLFRYRAICKGVPKMAKARISIPLIKVLRGSNLKLCPLVGEADERQQLYHLNTDIRMVNENPKAQCALLDAFERRGLSHLVRSHLYYGLNCPVVGDRKYVKAHLKCDSVLETAISPNALTALSLRKNDVRKLPMFLHRAEVHLPWTKASDGTVDSFHMIRAEMPPFFVHALKKLHLLKK</sequence>
<dbReference type="AlphaFoldDB" id="A0ABD2I0R5"/>
<dbReference type="SUPFAM" id="SSF55120">
    <property type="entry name" value="Pseudouridine synthase"/>
    <property type="match status" value="1"/>
</dbReference>
<dbReference type="PANTHER" id="PTHR21600">
    <property type="entry name" value="MITOCHONDRIAL RNA PSEUDOURIDINE SYNTHASE"/>
    <property type="match status" value="1"/>
</dbReference>
<gene>
    <name evidence="9" type="ORF">niasHS_016701</name>
</gene>
<dbReference type="Gene3D" id="3.30.2350.10">
    <property type="entry name" value="Pseudouridine synthase"/>
    <property type="match status" value="1"/>
</dbReference>
<evidence type="ECO:0000256" key="2">
    <source>
        <dbReference type="ARBA" id="ARBA00001896"/>
    </source>
</evidence>
<proteinExistence type="inferred from homology"/>
<comment type="catalytic activity">
    <reaction evidence="5">
        <text>a uridine in tRNA = a pseudouridine in tRNA</text>
        <dbReference type="Rhea" id="RHEA:54572"/>
        <dbReference type="Rhea" id="RHEA-COMP:13339"/>
        <dbReference type="Rhea" id="RHEA-COMP:13934"/>
        <dbReference type="ChEBI" id="CHEBI:65314"/>
        <dbReference type="ChEBI" id="CHEBI:65315"/>
    </reaction>
</comment>